<evidence type="ECO:0000256" key="5">
    <source>
        <dbReference type="SAM" id="Phobius"/>
    </source>
</evidence>
<reference evidence="7" key="3">
    <citation type="submission" date="2017-06" db="EMBL/GenBank/DDBJ databases">
        <authorList>
            <person name="Kim H.J."/>
            <person name="Triplett B.A."/>
        </authorList>
    </citation>
    <scope>NUCLEOTIDE SEQUENCE</scope>
    <source>
        <strain evidence="7">HLGZ1</strain>
    </source>
</reference>
<evidence type="ECO:0000256" key="2">
    <source>
        <dbReference type="ARBA" id="ARBA00022670"/>
    </source>
</evidence>
<evidence type="ECO:0000256" key="1">
    <source>
        <dbReference type="ARBA" id="ARBA00008683"/>
    </source>
</evidence>
<evidence type="ECO:0000256" key="3">
    <source>
        <dbReference type="ARBA" id="ARBA00022801"/>
    </source>
</evidence>
<dbReference type="Proteomes" id="UP000197424">
    <property type="component" value="Chromosome"/>
</dbReference>
<dbReference type="AlphaFoldDB" id="A0A248LHN2"/>
<dbReference type="Gene3D" id="6.20.330.10">
    <property type="match status" value="1"/>
</dbReference>
<sequence length="312" mass="34056">MNEPWERDVIEKTLLAAVTEQRRARRWAIFFRLTWLAVILLVALPLFASWFGNSNDSLPAGGRPHAAVIDINGVINNENDSARKISDGLKNAYKDPNTRGIILRANSPGGSPVLSGMAYDEIRRQKTLHPDIPVLVAVEEVCASGCYYIASAADKIFANQASIVGSIGVLSEGFGFTGAMEKLGIERRLATSGRDKGMGDPFSPQTPAQVSMRQELLDTIHGQFITAVRQGRGKRLKTGEDLFTGRVWVGSQAVPLGLIDGLSSVDAIAREQLDTDNVVDFTPKDSFSSRLGKRLGMQIADGVRDGLSMRWW</sequence>
<keyword evidence="5" id="KW-0472">Membrane</keyword>
<dbReference type="RefSeq" id="WP_012696548.1">
    <property type="nucleotide sequence ID" value="NZ_CP022115.1"/>
</dbReference>
<dbReference type="Pfam" id="PF01343">
    <property type="entry name" value="Peptidase_S49"/>
    <property type="match status" value="1"/>
</dbReference>
<evidence type="ECO:0000313" key="8">
    <source>
        <dbReference type="EMBL" id="MCG9026429.1"/>
    </source>
</evidence>
<dbReference type="Gene3D" id="3.90.226.10">
    <property type="entry name" value="2-enoyl-CoA Hydratase, Chain A, domain 1"/>
    <property type="match status" value="1"/>
</dbReference>
<reference evidence="7" key="1">
    <citation type="journal article" date="2017" name="J. Antimicrob. Chemother.">
        <title>Emergence and genomic analysis of MDR Laribacter hongkongensis strain HLGZ1 from Guangzhou, China.</title>
        <authorList>
            <person name="Wu H.K."/>
            <person name="Chen J.H."/>
            <person name="Yang L."/>
            <person name="Li A.R."/>
            <person name="Su D.H."/>
            <person name="Lin Y.P."/>
            <person name="Chen D.Q."/>
        </authorList>
    </citation>
    <scope>NUCLEOTIDE SEQUENCE</scope>
    <source>
        <strain evidence="7">HLGZ1</strain>
    </source>
</reference>
<keyword evidence="5" id="KW-1133">Transmembrane helix</keyword>
<dbReference type="GO" id="GO:0006508">
    <property type="term" value="P:proteolysis"/>
    <property type="evidence" value="ECO:0007669"/>
    <property type="project" value="UniProtKB-KW"/>
</dbReference>
<dbReference type="SUPFAM" id="SSF52096">
    <property type="entry name" value="ClpP/crotonase"/>
    <property type="match status" value="1"/>
</dbReference>
<proteinExistence type="inferred from homology"/>
<dbReference type="EMBL" id="CP022115">
    <property type="protein sequence ID" value="ASJ24009.1"/>
    <property type="molecule type" value="Genomic_DNA"/>
</dbReference>
<dbReference type="GO" id="GO:0008236">
    <property type="term" value="F:serine-type peptidase activity"/>
    <property type="evidence" value="ECO:0007669"/>
    <property type="project" value="UniProtKB-KW"/>
</dbReference>
<dbReference type="CDD" id="cd07023">
    <property type="entry name" value="S49_Sppa_N_C"/>
    <property type="match status" value="1"/>
</dbReference>
<accession>A0A248LHN2</accession>
<feature type="domain" description="Peptidase S49" evidence="6">
    <location>
        <begin position="131"/>
        <end position="271"/>
    </location>
</feature>
<name>A0A248LHN2_9NEIS</name>
<dbReference type="InterPro" id="IPR029045">
    <property type="entry name" value="ClpP/crotonase-like_dom_sf"/>
</dbReference>
<evidence type="ECO:0000256" key="4">
    <source>
        <dbReference type="ARBA" id="ARBA00022825"/>
    </source>
</evidence>
<dbReference type="PANTHER" id="PTHR42987">
    <property type="entry name" value="PEPTIDASE S49"/>
    <property type="match status" value="1"/>
</dbReference>
<dbReference type="InterPro" id="IPR047272">
    <property type="entry name" value="S49_SppA_C"/>
</dbReference>
<reference evidence="9" key="2">
    <citation type="submission" date="2017-06" db="EMBL/GenBank/DDBJ databases">
        <title>Whole genome sequence of Laribacter hongkongensis LHGZ1.</title>
        <authorList>
            <person name="Chen D."/>
            <person name="Wu H."/>
            <person name="Chen J."/>
        </authorList>
    </citation>
    <scope>NUCLEOTIDE SEQUENCE [LARGE SCALE GENOMIC DNA]</scope>
    <source>
        <strain evidence="9">LHGZ1</strain>
    </source>
</reference>
<dbReference type="InterPro" id="IPR002142">
    <property type="entry name" value="Peptidase_S49"/>
</dbReference>
<feature type="transmembrane region" description="Helical" evidence="5">
    <location>
        <begin position="29"/>
        <end position="51"/>
    </location>
</feature>
<evidence type="ECO:0000313" key="7">
    <source>
        <dbReference type="EMBL" id="ASJ24009.1"/>
    </source>
</evidence>
<keyword evidence="2" id="KW-0645">Protease</keyword>
<keyword evidence="5" id="KW-0812">Transmembrane</keyword>
<evidence type="ECO:0000313" key="10">
    <source>
        <dbReference type="Proteomes" id="UP001200247"/>
    </source>
</evidence>
<dbReference type="Proteomes" id="UP001200247">
    <property type="component" value="Unassembled WGS sequence"/>
</dbReference>
<comment type="similarity">
    <text evidence="1">Belongs to the peptidase S49 family.</text>
</comment>
<dbReference type="OMA" id="KKAYWLE"/>
<gene>
    <name evidence="7" type="primary">sohB</name>
    <name evidence="8" type="ORF">LH440_11080</name>
    <name evidence="7" type="ORF">LHGZ1_1178</name>
</gene>
<reference evidence="8 10" key="4">
    <citation type="submission" date="2021-10" db="EMBL/GenBank/DDBJ databases">
        <title>Whole-genome sequencing analysis of Laribacter hongkongensis: virulence gene profiles, carbohydrate-active enzyme prediction, and antimicrobial resistance characterization.</title>
        <authorList>
            <person name="Yuan P."/>
            <person name="Zhan Y."/>
            <person name="Chen D."/>
        </authorList>
    </citation>
    <scope>NUCLEOTIDE SEQUENCE [LARGE SCALE GENOMIC DNA]</scope>
    <source>
        <strain evidence="8 10">W67</strain>
    </source>
</reference>
<organism evidence="7 9">
    <name type="scientific">Laribacter hongkongensis</name>
    <dbReference type="NCBI Taxonomy" id="168471"/>
    <lineage>
        <taxon>Bacteria</taxon>
        <taxon>Pseudomonadati</taxon>
        <taxon>Pseudomonadota</taxon>
        <taxon>Betaproteobacteria</taxon>
        <taxon>Neisseriales</taxon>
        <taxon>Aquaspirillaceae</taxon>
        <taxon>Laribacter</taxon>
    </lineage>
</organism>
<dbReference type="OrthoDB" id="9764363at2"/>
<keyword evidence="4" id="KW-0720">Serine protease</keyword>
<protein>
    <submittedName>
        <fullName evidence="8">S49 family peptidase</fullName>
    </submittedName>
    <submittedName>
        <fullName evidence="7">SohB</fullName>
    </submittedName>
</protein>
<keyword evidence="3" id="KW-0378">Hydrolase</keyword>
<dbReference type="PANTHER" id="PTHR42987:SF8">
    <property type="entry name" value="PROTEINASE"/>
    <property type="match status" value="1"/>
</dbReference>
<evidence type="ECO:0000259" key="6">
    <source>
        <dbReference type="Pfam" id="PF01343"/>
    </source>
</evidence>
<dbReference type="EMBL" id="JAJAXM010000019">
    <property type="protein sequence ID" value="MCG9026429.1"/>
    <property type="molecule type" value="Genomic_DNA"/>
</dbReference>
<evidence type="ECO:0000313" key="9">
    <source>
        <dbReference type="Proteomes" id="UP000197424"/>
    </source>
</evidence>